<dbReference type="Proteomes" id="UP001642409">
    <property type="component" value="Unassembled WGS sequence"/>
</dbReference>
<dbReference type="AlphaFoldDB" id="A0AA86VCC2"/>
<dbReference type="EMBL" id="CATOUU010000959">
    <property type="protein sequence ID" value="CAI9962698.1"/>
    <property type="molecule type" value="Genomic_DNA"/>
</dbReference>
<evidence type="ECO:0000313" key="2">
    <source>
        <dbReference type="EMBL" id="CAL6030024.1"/>
    </source>
</evidence>
<proteinExistence type="predicted"/>
<evidence type="ECO:0000313" key="3">
    <source>
        <dbReference type="Proteomes" id="UP001642409"/>
    </source>
</evidence>
<reference evidence="2 3" key="2">
    <citation type="submission" date="2024-07" db="EMBL/GenBank/DDBJ databases">
        <authorList>
            <person name="Akdeniz Z."/>
        </authorList>
    </citation>
    <scope>NUCLEOTIDE SEQUENCE [LARGE SCALE GENOMIC DNA]</scope>
</reference>
<organism evidence="1">
    <name type="scientific">Hexamita inflata</name>
    <dbReference type="NCBI Taxonomy" id="28002"/>
    <lineage>
        <taxon>Eukaryota</taxon>
        <taxon>Metamonada</taxon>
        <taxon>Diplomonadida</taxon>
        <taxon>Hexamitidae</taxon>
        <taxon>Hexamitinae</taxon>
        <taxon>Hexamita</taxon>
    </lineage>
</organism>
<sequence length="944" mass="102010">MQIIIYIQYKIATLEAQNQPFQCNKSILVGSELTYYCVSGNQITKVVNNQIAFVPEQQQLSGVKFMAAVFFKAQKISNVQFTGFTTPNSQISHLSIVFQNSQINIRSSNISFTRIQQQQASLIYKSQNLVLFNSVFSLEMQTEAVSGVIQTSQNINVARCFYNYSVVTGSGSVICQQFQRIKLALFSINGSFQSQSPMYLVQDSDASDWIELDQVASSFYIQRICKNNFCSINGSLKTGPETPKYDKTQLLIGNQAVDKQITVAGAVIGINCVIDGNYDYNATYVVLNENIGASRQRLSLFCFKPMLSKIDVLGEYSTTNTQQSLFYNSLFYSAPSAQVSLDQCRVNITIRSSQQLNFSLFLDQDQNVMQLNNCSITIAIDGGNTVQFNGISESLQSVVVRNSSFNFTNSDQIQQFNGIANKCQNAEINVLQLFLSITAVRSCGISYETSGAVSINNAQLSGSLSGENTFGVIYAAKNTVNLNNITYQLVTHGKVQNCGFVQIVELNNAVQTNNITFKGFSQNPGVLRIYDMSTSCPCMLNSQLINGLCYCIPDSTQIQNVCQCPIHSAPANNLCVCQIDQTQLIGGSCTCATLNAYISDELTCKCPLNATNGTDNICSCPDGSNLVANQCACQTLNAFPYPSGCRCASGALNSSNSCQCPVGTNLQGDQCVCSTPQSSLVNGVCECDVLYAFMQNSVCVCGQYATNKNNQCTCPSDMKMVNKNCVCITSNAVINAGVCICPSYSVNNSLSCVCPSNSVVVGTVCQCTVQGAIVTNDCNCPTHAQVLGNICTCPANSVISSGECVCTIAHQVMQNSQCVCPTGQCGTRVQYQQRYYNCPTGYTFQTGGCCSVASSITGCNCTATSWVNVSTCTVPSKENIGTTRKYQQINGASTCSQIQNCRGTISGANCICAAVQCYELVIDTCQTIDIQAFWGSSGGQCVCQ</sequence>
<protein>
    <submittedName>
        <fullName evidence="1">Uncharacterized protein</fullName>
    </submittedName>
</protein>
<reference evidence="1" key="1">
    <citation type="submission" date="2023-06" db="EMBL/GenBank/DDBJ databases">
        <authorList>
            <person name="Kurt Z."/>
        </authorList>
    </citation>
    <scope>NUCLEOTIDE SEQUENCE</scope>
</reference>
<gene>
    <name evidence="2" type="ORF">HINF_LOCUS32901</name>
    <name evidence="1" type="ORF">HINF_LOCUS50343</name>
</gene>
<keyword evidence="3" id="KW-1185">Reference proteome</keyword>
<accession>A0AA86VCC2</accession>
<dbReference type="EMBL" id="CAXDID020000113">
    <property type="protein sequence ID" value="CAL6030024.1"/>
    <property type="molecule type" value="Genomic_DNA"/>
</dbReference>
<name>A0AA86VCC2_9EUKA</name>
<evidence type="ECO:0000313" key="1">
    <source>
        <dbReference type="EMBL" id="CAI9962698.1"/>
    </source>
</evidence>
<comment type="caution">
    <text evidence="1">The sequence shown here is derived from an EMBL/GenBank/DDBJ whole genome shotgun (WGS) entry which is preliminary data.</text>
</comment>